<feature type="compositionally biased region" description="Low complexity" evidence="1">
    <location>
        <begin position="46"/>
        <end position="56"/>
    </location>
</feature>
<reference evidence="2" key="2">
    <citation type="submission" date="2020-09" db="EMBL/GenBank/DDBJ databases">
        <authorList>
            <person name="Sun Q."/>
            <person name="Ohkuma M."/>
        </authorList>
    </citation>
    <scope>NUCLEOTIDE SEQUENCE</scope>
    <source>
        <strain evidence="2">JCM 5069</strain>
    </source>
</reference>
<feature type="region of interest" description="Disordered" evidence="1">
    <location>
        <begin position="84"/>
        <end position="111"/>
    </location>
</feature>
<comment type="caution">
    <text evidence="2">The sequence shown here is derived from an EMBL/GenBank/DDBJ whole genome shotgun (WGS) entry which is preliminary data.</text>
</comment>
<protein>
    <submittedName>
        <fullName evidence="2">Uncharacterized protein</fullName>
    </submittedName>
</protein>
<dbReference type="AlphaFoldDB" id="A0A919L934"/>
<evidence type="ECO:0000313" key="3">
    <source>
        <dbReference type="Proteomes" id="UP000603708"/>
    </source>
</evidence>
<evidence type="ECO:0000313" key="2">
    <source>
        <dbReference type="EMBL" id="GHH87236.1"/>
    </source>
</evidence>
<reference evidence="2" key="1">
    <citation type="journal article" date="2014" name="Int. J. Syst. Evol. Microbiol.">
        <title>Complete genome sequence of Corynebacterium casei LMG S-19264T (=DSM 44701T), isolated from a smear-ripened cheese.</title>
        <authorList>
            <consortium name="US DOE Joint Genome Institute (JGI-PGF)"/>
            <person name="Walter F."/>
            <person name="Albersmeier A."/>
            <person name="Kalinowski J."/>
            <person name="Ruckert C."/>
        </authorList>
    </citation>
    <scope>NUCLEOTIDE SEQUENCE</scope>
    <source>
        <strain evidence="2">JCM 5069</strain>
    </source>
</reference>
<accession>A0A919L934</accession>
<feature type="region of interest" description="Disordered" evidence="1">
    <location>
        <begin position="1"/>
        <end position="56"/>
    </location>
</feature>
<evidence type="ECO:0000256" key="1">
    <source>
        <dbReference type="SAM" id="MobiDB-lite"/>
    </source>
</evidence>
<keyword evidence="3" id="KW-1185">Reference proteome</keyword>
<gene>
    <name evidence="2" type="ORF">GCM10018793_62320</name>
</gene>
<feature type="compositionally biased region" description="Low complexity" evidence="1">
    <location>
        <begin position="7"/>
        <end position="19"/>
    </location>
</feature>
<dbReference type="EMBL" id="BNCD01000026">
    <property type="protein sequence ID" value="GHH87236.1"/>
    <property type="molecule type" value="Genomic_DNA"/>
</dbReference>
<sequence length="111" mass="11287">MVGRVTAGAAQDAESAAQGVRRPRPGVQETAQVPGAEPFSGASPWRPAAATTRPVRAPAAIRAVRATGPTPTASIRRVVISNRPREAPGVPCPVAWTSTGVPAGPRTVPPP</sequence>
<dbReference type="Proteomes" id="UP000603708">
    <property type="component" value="Unassembled WGS sequence"/>
</dbReference>
<name>A0A919L934_9ACTN</name>
<organism evidence="2 3">
    <name type="scientific">Streptomyces sulfonofaciens</name>
    <dbReference type="NCBI Taxonomy" id="68272"/>
    <lineage>
        <taxon>Bacteria</taxon>
        <taxon>Bacillati</taxon>
        <taxon>Actinomycetota</taxon>
        <taxon>Actinomycetes</taxon>
        <taxon>Kitasatosporales</taxon>
        <taxon>Streptomycetaceae</taxon>
        <taxon>Streptomyces</taxon>
    </lineage>
</organism>
<proteinExistence type="predicted"/>